<evidence type="ECO:0000256" key="2">
    <source>
        <dbReference type="ARBA" id="ARBA00022737"/>
    </source>
</evidence>
<dbReference type="PANTHER" id="PTHR32099:SF42">
    <property type="entry name" value="CYSTEINE-RICH RECEPTOR-LIKE PROTEIN KINASE 9-RELATED"/>
    <property type="match status" value="1"/>
</dbReference>
<dbReference type="InterPro" id="IPR002902">
    <property type="entry name" value="GNK2"/>
</dbReference>
<feature type="chain" id="PRO_5046806460" evidence="3">
    <location>
        <begin position="30"/>
        <end position="207"/>
    </location>
</feature>
<keyword evidence="2" id="KW-0677">Repeat</keyword>
<organism evidence="5 6">
    <name type="scientific">Spinacia oleracea</name>
    <name type="common">Spinach</name>
    <dbReference type="NCBI Taxonomy" id="3562"/>
    <lineage>
        <taxon>Eukaryota</taxon>
        <taxon>Viridiplantae</taxon>
        <taxon>Streptophyta</taxon>
        <taxon>Embryophyta</taxon>
        <taxon>Tracheophyta</taxon>
        <taxon>Spermatophyta</taxon>
        <taxon>Magnoliopsida</taxon>
        <taxon>eudicotyledons</taxon>
        <taxon>Gunneridae</taxon>
        <taxon>Pentapetalae</taxon>
        <taxon>Caryophyllales</taxon>
        <taxon>Chenopodiaceae</taxon>
        <taxon>Chenopodioideae</taxon>
        <taxon>Anserineae</taxon>
        <taxon>Spinacia</taxon>
    </lineage>
</organism>
<dbReference type="RefSeq" id="XP_056686851.1">
    <property type="nucleotide sequence ID" value="XM_056830873.1"/>
</dbReference>
<gene>
    <name evidence="6" type="primary">LOC130462503</name>
</gene>
<dbReference type="GeneID" id="130462503"/>
<dbReference type="PANTHER" id="PTHR32099">
    <property type="entry name" value="CYSTEINE-RICH REPEAT SECRETORY PROTEIN"/>
    <property type="match status" value="1"/>
</dbReference>
<protein>
    <submittedName>
        <fullName evidence="6">Cysteine-rich receptor-like protein kinase 25</fullName>
    </submittedName>
</protein>
<dbReference type="CDD" id="cd23509">
    <property type="entry name" value="Gnk2-like"/>
    <property type="match status" value="1"/>
</dbReference>
<dbReference type="PROSITE" id="PS51473">
    <property type="entry name" value="GNK2"/>
    <property type="match status" value="1"/>
</dbReference>
<dbReference type="Gene3D" id="3.30.430.20">
    <property type="entry name" value="Gnk2 domain, C-X8-C-X2-C motif"/>
    <property type="match status" value="1"/>
</dbReference>
<evidence type="ECO:0000313" key="5">
    <source>
        <dbReference type="Proteomes" id="UP000813463"/>
    </source>
</evidence>
<reference evidence="6" key="2">
    <citation type="submission" date="2025-08" db="UniProtKB">
        <authorList>
            <consortium name="RefSeq"/>
        </authorList>
    </citation>
    <scope>IDENTIFICATION</scope>
    <source>
        <tissue evidence="6">Leaf</tissue>
    </source>
</reference>
<proteinExistence type="predicted"/>
<accession>A0ABM3QU02</accession>
<evidence type="ECO:0000256" key="3">
    <source>
        <dbReference type="SAM" id="SignalP"/>
    </source>
</evidence>
<evidence type="ECO:0000256" key="1">
    <source>
        <dbReference type="ARBA" id="ARBA00022729"/>
    </source>
</evidence>
<keyword evidence="1 3" id="KW-0732">Signal</keyword>
<name>A0ABM3QU02_SPIOL</name>
<evidence type="ECO:0000259" key="4">
    <source>
        <dbReference type="PROSITE" id="PS51473"/>
    </source>
</evidence>
<feature type="signal peptide" evidence="3">
    <location>
        <begin position="1"/>
        <end position="29"/>
    </location>
</feature>
<sequence length="207" mass="23077">MAKILGKSSSQIISIFMLIILMMISKSTSAPNFLANTCSNNSQYHTNLNTLFRYLTTNATNPTGFHQAVSSNGNTTNEAVYGNFLCRGDQNISTCHDCVTTATTTDLPTTYCPNRKDAIIWYDECLVRYSNQSFFGTMNTKPSWIYWSANNITGNTTRFMELMSNVMNNVIAVRAATTGGSSWQKKFATDFVNYTSFQTIYGFGQCC</sequence>
<dbReference type="InterPro" id="IPR038408">
    <property type="entry name" value="GNK2_sf"/>
</dbReference>
<feature type="domain" description="Gnk2-homologous" evidence="4">
    <location>
        <begin position="26"/>
        <end position="134"/>
    </location>
</feature>
<reference evidence="5" key="1">
    <citation type="journal article" date="2021" name="Nat. Commun.">
        <title>Genomic analyses provide insights into spinach domestication and the genetic basis of agronomic traits.</title>
        <authorList>
            <person name="Cai X."/>
            <person name="Sun X."/>
            <person name="Xu C."/>
            <person name="Sun H."/>
            <person name="Wang X."/>
            <person name="Ge C."/>
            <person name="Zhang Z."/>
            <person name="Wang Q."/>
            <person name="Fei Z."/>
            <person name="Jiao C."/>
            <person name="Wang Q."/>
        </authorList>
    </citation>
    <scope>NUCLEOTIDE SEQUENCE [LARGE SCALE GENOMIC DNA]</scope>
    <source>
        <strain evidence="5">cv. Varoflay</strain>
    </source>
</reference>
<dbReference type="Pfam" id="PF01657">
    <property type="entry name" value="Stress-antifung"/>
    <property type="match status" value="1"/>
</dbReference>
<keyword evidence="5" id="KW-1185">Reference proteome</keyword>
<dbReference type="Proteomes" id="UP000813463">
    <property type="component" value="Chromosome 6"/>
</dbReference>
<evidence type="ECO:0000313" key="6">
    <source>
        <dbReference type="RefSeq" id="XP_056686851.1"/>
    </source>
</evidence>